<name>A0AAV3RRW4_LITER</name>
<evidence type="ECO:0000256" key="1">
    <source>
        <dbReference type="ARBA" id="ARBA00022737"/>
    </source>
</evidence>
<dbReference type="InterPro" id="IPR046342">
    <property type="entry name" value="CBS_dom_sf"/>
</dbReference>
<proteinExistence type="predicted"/>
<feature type="region of interest" description="Disordered" evidence="2">
    <location>
        <begin position="119"/>
        <end position="152"/>
    </location>
</feature>
<dbReference type="SUPFAM" id="SSF54631">
    <property type="entry name" value="CBS-domain pair"/>
    <property type="match status" value="1"/>
</dbReference>
<protein>
    <submittedName>
        <fullName evidence="3">Ion channel</fullName>
    </submittedName>
</protein>
<dbReference type="PANTHER" id="PTHR12064">
    <property type="entry name" value="METAL TRANSPORTER CNNM"/>
    <property type="match status" value="1"/>
</dbReference>
<feature type="region of interest" description="Disordered" evidence="2">
    <location>
        <begin position="75"/>
        <end position="94"/>
    </location>
</feature>
<evidence type="ECO:0000313" key="4">
    <source>
        <dbReference type="Proteomes" id="UP001454036"/>
    </source>
</evidence>
<dbReference type="AlphaFoldDB" id="A0AAV3RRW4"/>
<dbReference type="Proteomes" id="UP001454036">
    <property type="component" value="Unassembled WGS sequence"/>
</dbReference>
<dbReference type="Gene3D" id="3.10.580.10">
    <property type="entry name" value="CBS-domain"/>
    <property type="match status" value="1"/>
</dbReference>
<dbReference type="EMBL" id="BAABME010011727">
    <property type="protein sequence ID" value="GAA0184209.1"/>
    <property type="molecule type" value="Genomic_DNA"/>
</dbReference>
<sequence>MKKDGKKVKSLFTVRAETKTPVSAISILRIPRVPADMPLYDILDEFQKGSSHMASVVEANADMGKSLILRRHPRHATNMQPNSDAVKSRLPPSDDIEGGEVIGIITLEDVFEELLQVGQIKQVPTPRKSGDANSTSTKNKESLGEPLLGNNS</sequence>
<comment type="caution">
    <text evidence="3">The sequence shown here is derived from an EMBL/GenBank/DDBJ whole genome shotgun (WGS) entry which is preliminary data.</text>
</comment>
<dbReference type="InterPro" id="IPR045095">
    <property type="entry name" value="ACDP"/>
</dbReference>
<evidence type="ECO:0000313" key="3">
    <source>
        <dbReference type="EMBL" id="GAA0184209.1"/>
    </source>
</evidence>
<organism evidence="3 4">
    <name type="scientific">Lithospermum erythrorhizon</name>
    <name type="common">Purple gromwell</name>
    <name type="synonym">Lithospermum officinale var. erythrorhizon</name>
    <dbReference type="NCBI Taxonomy" id="34254"/>
    <lineage>
        <taxon>Eukaryota</taxon>
        <taxon>Viridiplantae</taxon>
        <taxon>Streptophyta</taxon>
        <taxon>Embryophyta</taxon>
        <taxon>Tracheophyta</taxon>
        <taxon>Spermatophyta</taxon>
        <taxon>Magnoliopsida</taxon>
        <taxon>eudicotyledons</taxon>
        <taxon>Gunneridae</taxon>
        <taxon>Pentapetalae</taxon>
        <taxon>asterids</taxon>
        <taxon>lamiids</taxon>
        <taxon>Boraginales</taxon>
        <taxon>Boraginaceae</taxon>
        <taxon>Boraginoideae</taxon>
        <taxon>Lithospermeae</taxon>
        <taxon>Lithospermum</taxon>
    </lineage>
</organism>
<reference evidence="3 4" key="1">
    <citation type="submission" date="2024-01" db="EMBL/GenBank/DDBJ databases">
        <title>The complete chloroplast genome sequence of Lithospermum erythrorhizon: insights into the phylogenetic relationship among Boraginaceae species and the maternal lineages of purple gromwells.</title>
        <authorList>
            <person name="Okada T."/>
            <person name="Watanabe K."/>
        </authorList>
    </citation>
    <scope>NUCLEOTIDE SEQUENCE [LARGE SCALE GENOMIC DNA]</scope>
</reference>
<dbReference type="GO" id="GO:0005737">
    <property type="term" value="C:cytoplasm"/>
    <property type="evidence" value="ECO:0007669"/>
    <property type="project" value="TreeGrafter"/>
</dbReference>
<evidence type="ECO:0000256" key="2">
    <source>
        <dbReference type="SAM" id="MobiDB-lite"/>
    </source>
</evidence>
<dbReference type="GO" id="GO:0010960">
    <property type="term" value="P:magnesium ion homeostasis"/>
    <property type="evidence" value="ECO:0007669"/>
    <property type="project" value="InterPro"/>
</dbReference>
<dbReference type="PANTHER" id="PTHR12064:SF97">
    <property type="entry name" value="METAL TRANSPORTER CNNM-5"/>
    <property type="match status" value="1"/>
</dbReference>
<accession>A0AAV3RRW4</accession>
<gene>
    <name evidence="3" type="ORF">LIER_31497</name>
</gene>
<keyword evidence="4" id="KW-1185">Reference proteome</keyword>
<keyword evidence="1" id="KW-0677">Repeat</keyword>
<dbReference type="GO" id="GO:0030026">
    <property type="term" value="P:intracellular manganese ion homeostasis"/>
    <property type="evidence" value="ECO:0007669"/>
    <property type="project" value="TreeGrafter"/>
</dbReference>